<keyword evidence="10" id="KW-1185">Reference proteome</keyword>
<dbReference type="InterPro" id="IPR029016">
    <property type="entry name" value="GAF-like_dom_sf"/>
</dbReference>
<feature type="domain" description="Histidine kinase" evidence="7">
    <location>
        <begin position="233"/>
        <end position="461"/>
    </location>
</feature>
<dbReference type="Pfam" id="PF00512">
    <property type="entry name" value="HisKA"/>
    <property type="match status" value="1"/>
</dbReference>
<dbReference type="AlphaFoldDB" id="A0AAW2YWT3"/>
<dbReference type="InterPro" id="IPR036097">
    <property type="entry name" value="HisK_dim/P_sf"/>
</dbReference>
<dbReference type="CDD" id="cd00082">
    <property type="entry name" value="HisKA"/>
    <property type="match status" value="1"/>
</dbReference>
<dbReference type="GO" id="GO:0000155">
    <property type="term" value="F:phosphorelay sensor kinase activity"/>
    <property type="evidence" value="ECO:0007669"/>
    <property type="project" value="InterPro"/>
</dbReference>
<proteinExistence type="predicted"/>
<evidence type="ECO:0000256" key="5">
    <source>
        <dbReference type="ARBA" id="ARBA00022777"/>
    </source>
</evidence>
<evidence type="ECO:0000256" key="4">
    <source>
        <dbReference type="ARBA" id="ARBA00022679"/>
    </source>
</evidence>
<dbReference type="SMART" id="SM00065">
    <property type="entry name" value="GAF"/>
    <property type="match status" value="1"/>
</dbReference>
<dbReference type="InterPro" id="IPR003661">
    <property type="entry name" value="HisK_dim/P_dom"/>
</dbReference>
<dbReference type="Pfam" id="PF02518">
    <property type="entry name" value="HATPase_c"/>
    <property type="match status" value="1"/>
</dbReference>
<dbReference type="EC" id="2.7.13.3" evidence="2"/>
<dbReference type="SUPFAM" id="SSF52172">
    <property type="entry name" value="CheY-like"/>
    <property type="match status" value="1"/>
</dbReference>
<sequence>MLDQYDIEMSAKESIVEVKKSSYSTDTSFSVIAASLDVESIMQTSEVITSTIDMNKLITNITNIITKSAGANMGAVIIDHQVHAQKIGNTVPQSTKIPLEHWKSGCKSMVEYVIRTRETIVVGSALHDRRYAFIAADPYVIEKKCRSMLCMPVIRNDQLRAILYLENDSIIDCFDKQRVTLLFILASNIAISLENSQYFETHLRAAEQLAHVQSSRARESEKYRKIQEEFIDRICHEIRNPLQGILGNIAVIRSSINDFPDPIKTNLDNSVNAIEICAQYQKSIAEDVLTLSRLEHGKYVTDSQPFVLSELLYGIISIFKVVMSNKQINFVQRFSITHDLVVHSDQALLSQLLANILSNAIKFTSKKGTIVMSCDCEQVDDHVMQVTLKISDTGCGMSREQTSRIFDRFEQSTQRTFSEYGGSGLGLFICKQIVDNLNGNIQVQSAVHVGTQFTITLPCGIHVSTTPTTPKTFKKNHFSLLSPEAPPSHMEPAAPSVNALVVEDNKINQKVLTRMLEKSGCTCVIANNGLEGLNAYCESQFDIVFMDVAMPVMDGFECCKKIRDFEASRNKPQVPIVCVSGNVRQEYQDLGLEAGMSMYLCKPISLNQISQVLSTYIK</sequence>
<keyword evidence="5 9" id="KW-0418">Kinase</keyword>
<dbReference type="Pfam" id="PF00072">
    <property type="entry name" value="Response_reg"/>
    <property type="match status" value="1"/>
</dbReference>
<evidence type="ECO:0000259" key="8">
    <source>
        <dbReference type="PROSITE" id="PS50110"/>
    </source>
</evidence>
<dbReference type="SMART" id="SM00387">
    <property type="entry name" value="HATPase_c"/>
    <property type="match status" value="1"/>
</dbReference>
<dbReference type="Gene3D" id="1.10.287.130">
    <property type="match status" value="1"/>
</dbReference>
<dbReference type="InterPro" id="IPR011006">
    <property type="entry name" value="CheY-like_superfamily"/>
</dbReference>
<dbReference type="Gene3D" id="3.30.450.40">
    <property type="match status" value="1"/>
</dbReference>
<evidence type="ECO:0000256" key="2">
    <source>
        <dbReference type="ARBA" id="ARBA00012438"/>
    </source>
</evidence>
<comment type="catalytic activity">
    <reaction evidence="1">
        <text>ATP + protein L-histidine = ADP + protein N-phospho-L-histidine.</text>
        <dbReference type="EC" id="2.7.13.3"/>
    </reaction>
</comment>
<evidence type="ECO:0000313" key="9">
    <source>
        <dbReference type="EMBL" id="KAL0481554.1"/>
    </source>
</evidence>
<dbReference type="SMART" id="SM00448">
    <property type="entry name" value="REC"/>
    <property type="match status" value="1"/>
</dbReference>
<protein>
    <recommendedName>
        <fullName evidence="2">histidine kinase</fullName>
        <ecNumber evidence="2">2.7.13.3</ecNumber>
    </recommendedName>
</protein>
<accession>A0AAW2YWT3</accession>
<dbReference type="InterPro" id="IPR003594">
    <property type="entry name" value="HATPase_dom"/>
</dbReference>
<keyword evidence="4" id="KW-0808">Transferase</keyword>
<dbReference type="PRINTS" id="PR00344">
    <property type="entry name" value="BCTRLSENSOR"/>
</dbReference>
<dbReference type="PROSITE" id="PS50109">
    <property type="entry name" value="HIS_KIN"/>
    <property type="match status" value="1"/>
</dbReference>
<dbReference type="CDD" id="cd17546">
    <property type="entry name" value="REC_hyHK_CKI1_RcsC-like"/>
    <property type="match status" value="1"/>
</dbReference>
<dbReference type="SUPFAM" id="SSF47384">
    <property type="entry name" value="Homodimeric domain of signal transducing histidine kinase"/>
    <property type="match status" value="1"/>
</dbReference>
<evidence type="ECO:0000313" key="10">
    <source>
        <dbReference type="Proteomes" id="UP001431209"/>
    </source>
</evidence>
<dbReference type="InterPro" id="IPR036890">
    <property type="entry name" value="HATPase_C_sf"/>
</dbReference>
<evidence type="ECO:0000256" key="6">
    <source>
        <dbReference type="PROSITE-ProRule" id="PRU00169"/>
    </source>
</evidence>
<dbReference type="PANTHER" id="PTHR43047:SF66">
    <property type="entry name" value="HISKA"/>
    <property type="match status" value="1"/>
</dbReference>
<name>A0AAW2YWT3_9EUKA</name>
<evidence type="ECO:0000256" key="3">
    <source>
        <dbReference type="ARBA" id="ARBA00022553"/>
    </source>
</evidence>
<dbReference type="PROSITE" id="PS50110">
    <property type="entry name" value="RESPONSE_REGULATORY"/>
    <property type="match status" value="1"/>
</dbReference>
<comment type="caution">
    <text evidence="9">The sequence shown here is derived from an EMBL/GenBank/DDBJ whole genome shotgun (WGS) entry which is preliminary data.</text>
</comment>
<dbReference type="InterPro" id="IPR003018">
    <property type="entry name" value="GAF"/>
</dbReference>
<keyword evidence="3 6" id="KW-0597">Phosphoprotein</keyword>
<feature type="modified residue" description="4-aspartylphosphate" evidence="6">
    <location>
        <position position="547"/>
    </location>
</feature>
<dbReference type="Gene3D" id="3.40.50.2300">
    <property type="match status" value="1"/>
</dbReference>
<organism evidence="9 10">
    <name type="scientific">Acrasis kona</name>
    <dbReference type="NCBI Taxonomy" id="1008807"/>
    <lineage>
        <taxon>Eukaryota</taxon>
        <taxon>Discoba</taxon>
        <taxon>Heterolobosea</taxon>
        <taxon>Tetramitia</taxon>
        <taxon>Eutetramitia</taxon>
        <taxon>Acrasidae</taxon>
        <taxon>Acrasis</taxon>
    </lineage>
</organism>
<dbReference type="InterPro" id="IPR004358">
    <property type="entry name" value="Sig_transdc_His_kin-like_C"/>
</dbReference>
<dbReference type="SUPFAM" id="SSF55781">
    <property type="entry name" value="GAF domain-like"/>
    <property type="match status" value="1"/>
</dbReference>
<dbReference type="InterPro" id="IPR005467">
    <property type="entry name" value="His_kinase_dom"/>
</dbReference>
<dbReference type="FunFam" id="3.30.565.10:FF:000006">
    <property type="entry name" value="Sensor histidine kinase WalK"/>
    <property type="match status" value="1"/>
</dbReference>
<dbReference type="PANTHER" id="PTHR43047">
    <property type="entry name" value="TWO-COMPONENT HISTIDINE PROTEIN KINASE"/>
    <property type="match status" value="1"/>
</dbReference>
<dbReference type="Pfam" id="PF01590">
    <property type="entry name" value="GAF"/>
    <property type="match status" value="1"/>
</dbReference>
<dbReference type="EMBL" id="JAOPGA020000769">
    <property type="protein sequence ID" value="KAL0481554.1"/>
    <property type="molecule type" value="Genomic_DNA"/>
</dbReference>
<gene>
    <name evidence="9" type="ORF">AKO1_012321</name>
</gene>
<feature type="domain" description="Response regulatory" evidence="8">
    <location>
        <begin position="498"/>
        <end position="617"/>
    </location>
</feature>
<dbReference type="GO" id="GO:0009927">
    <property type="term" value="F:histidine phosphotransfer kinase activity"/>
    <property type="evidence" value="ECO:0007669"/>
    <property type="project" value="TreeGrafter"/>
</dbReference>
<dbReference type="Gene3D" id="3.30.565.10">
    <property type="entry name" value="Histidine kinase-like ATPase, C-terminal domain"/>
    <property type="match status" value="1"/>
</dbReference>
<evidence type="ECO:0000259" key="7">
    <source>
        <dbReference type="PROSITE" id="PS50109"/>
    </source>
</evidence>
<dbReference type="Proteomes" id="UP001431209">
    <property type="component" value="Unassembled WGS sequence"/>
</dbReference>
<reference evidence="9 10" key="1">
    <citation type="submission" date="2024-03" db="EMBL/GenBank/DDBJ databases">
        <title>The Acrasis kona genome and developmental transcriptomes reveal deep origins of eukaryotic multicellular pathways.</title>
        <authorList>
            <person name="Sheikh S."/>
            <person name="Fu C.-J."/>
            <person name="Brown M.W."/>
            <person name="Baldauf S.L."/>
        </authorList>
    </citation>
    <scope>NUCLEOTIDE SEQUENCE [LARGE SCALE GENOMIC DNA]</scope>
    <source>
        <strain evidence="9 10">ATCC MYA-3509</strain>
    </source>
</reference>
<dbReference type="SUPFAM" id="SSF55874">
    <property type="entry name" value="ATPase domain of HSP90 chaperone/DNA topoisomerase II/histidine kinase"/>
    <property type="match status" value="1"/>
</dbReference>
<dbReference type="GO" id="GO:0005886">
    <property type="term" value="C:plasma membrane"/>
    <property type="evidence" value="ECO:0007669"/>
    <property type="project" value="TreeGrafter"/>
</dbReference>
<dbReference type="InterPro" id="IPR001789">
    <property type="entry name" value="Sig_transdc_resp-reg_receiver"/>
</dbReference>
<evidence type="ECO:0000256" key="1">
    <source>
        <dbReference type="ARBA" id="ARBA00000085"/>
    </source>
</evidence>
<dbReference type="SMART" id="SM00388">
    <property type="entry name" value="HisKA"/>
    <property type="match status" value="1"/>
</dbReference>